<organism evidence="2 3">
    <name type="scientific">Streptomyces virens</name>
    <dbReference type="NCBI Taxonomy" id="285572"/>
    <lineage>
        <taxon>Bacteria</taxon>
        <taxon>Bacillati</taxon>
        <taxon>Actinomycetota</taxon>
        <taxon>Actinomycetes</taxon>
        <taxon>Kitasatosporales</taxon>
        <taxon>Streptomycetaceae</taxon>
        <taxon>Streptomyces</taxon>
    </lineage>
</organism>
<evidence type="ECO:0000313" key="2">
    <source>
        <dbReference type="EMBL" id="GAA3185525.1"/>
    </source>
</evidence>
<proteinExistence type="predicted"/>
<gene>
    <name evidence="2" type="ORF">GCM10010451_38480</name>
</gene>
<sequence length="162" mass="18582">MPVDHFLIERLTKHVSRFSEPEPVSPSAQRRRRARGYIEPPGEGLPVMNRIGWPVLHTDFHQTRRLRQARSEDRASTLPARRILRDLGHLRPDTYAHPPLAVEEVTVTVFGTAFSHIGTPKGPPWQRITLAQTPPGNSPTQPLPTTIRRRTRWIDHETALEY</sequence>
<dbReference type="Proteomes" id="UP001501866">
    <property type="component" value="Unassembled WGS sequence"/>
</dbReference>
<reference evidence="3" key="1">
    <citation type="journal article" date="2019" name="Int. J. Syst. Evol. Microbiol.">
        <title>The Global Catalogue of Microorganisms (GCM) 10K type strain sequencing project: providing services to taxonomists for standard genome sequencing and annotation.</title>
        <authorList>
            <consortium name="The Broad Institute Genomics Platform"/>
            <consortium name="The Broad Institute Genome Sequencing Center for Infectious Disease"/>
            <person name="Wu L."/>
            <person name="Ma J."/>
        </authorList>
    </citation>
    <scope>NUCLEOTIDE SEQUENCE [LARGE SCALE GENOMIC DNA]</scope>
    <source>
        <strain evidence="3">JCM 9095</strain>
    </source>
</reference>
<accession>A0ABP6PQK6</accession>
<evidence type="ECO:0000313" key="3">
    <source>
        <dbReference type="Proteomes" id="UP001501866"/>
    </source>
</evidence>
<keyword evidence="3" id="KW-1185">Reference proteome</keyword>
<name>A0ABP6PQK6_9ACTN</name>
<dbReference type="EMBL" id="BAAAUH010000028">
    <property type="protein sequence ID" value="GAA3185525.1"/>
    <property type="molecule type" value="Genomic_DNA"/>
</dbReference>
<feature type="region of interest" description="Disordered" evidence="1">
    <location>
        <begin position="17"/>
        <end position="41"/>
    </location>
</feature>
<protein>
    <submittedName>
        <fullName evidence="2">Uncharacterized protein</fullName>
    </submittedName>
</protein>
<evidence type="ECO:0000256" key="1">
    <source>
        <dbReference type="SAM" id="MobiDB-lite"/>
    </source>
</evidence>
<comment type="caution">
    <text evidence="2">The sequence shown here is derived from an EMBL/GenBank/DDBJ whole genome shotgun (WGS) entry which is preliminary data.</text>
</comment>